<reference evidence="1" key="1">
    <citation type="submission" date="2020-09" db="EMBL/GenBank/DDBJ databases">
        <title>Genome-Enabled Discovery of Anthraquinone Biosynthesis in Senna tora.</title>
        <authorList>
            <person name="Kang S.-H."/>
            <person name="Pandey R.P."/>
            <person name="Lee C.-M."/>
            <person name="Sim J.-S."/>
            <person name="Jeong J.-T."/>
            <person name="Choi B.-S."/>
            <person name="Jung M."/>
            <person name="Ginzburg D."/>
            <person name="Zhao K."/>
            <person name="Won S.Y."/>
            <person name="Oh T.-J."/>
            <person name="Yu Y."/>
            <person name="Kim N.-H."/>
            <person name="Lee O.R."/>
            <person name="Lee T.-H."/>
            <person name="Bashyal P."/>
            <person name="Kim T.-S."/>
            <person name="Lee W.-H."/>
            <person name="Kawkins C."/>
            <person name="Kim C.-K."/>
            <person name="Kim J.S."/>
            <person name="Ahn B.O."/>
            <person name="Rhee S.Y."/>
            <person name="Sohng J.K."/>
        </authorList>
    </citation>
    <scope>NUCLEOTIDE SEQUENCE</scope>
    <source>
        <tissue evidence="1">Leaf</tissue>
    </source>
</reference>
<evidence type="ECO:0000313" key="1">
    <source>
        <dbReference type="EMBL" id="KAF7821872.1"/>
    </source>
</evidence>
<keyword evidence="2" id="KW-1185">Reference proteome</keyword>
<gene>
    <name evidence="1" type="ORF">G2W53_027327</name>
</gene>
<protein>
    <submittedName>
        <fullName evidence="1">Uncharacterized protein</fullName>
    </submittedName>
</protein>
<dbReference type="AlphaFoldDB" id="A0A834WGJ1"/>
<dbReference type="Proteomes" id="UP000634136">
    <property type="component" value="Unassembled WGS sequence"/>
</dbReference>
<name>A0A834WGJ1_9FABA</name>
<proteinExistence type="predicted"/>
<accession>A0A834WGJ1</accession>
<sequence>MVSRTCFFSIKHSYFVRKHLEMDHDRVNPSFLLGARFVSVEEAYDRLITVSSNADGEEILNYLQLHPIIEQNMSIHLLGIYNGLLYLKVTNNDETVRLFICNHATRRIFSTISSPTNRPVVSYIPVEFQGSLAIICAELQAPELVRYITM</sequence>
<comment type="caution">
    <text evidence="1">The sequence shown here is derived from an EMBL/GenBank/DDBJ whole genome shotgun (WGS) entry which is preliminary data.</text>
</comment>
<evidence type="ECO:0000313" key="2">
    <source>
        <dbReference type="Proteomes" id="UP000634136"/>
    </source>
</evidence>
<dbReference type="EMBL" id="JAAIUW010000008">
    <property type="protein sequence ID" value="KAF7821872.1"/>
    <property type="molecule type" value="Genomic_DNA"/>
</dbReference>
<dbReference type="OrthoDB" id="687122at2759"/>
<organism evidence="1 2">
    <name type="scientific">Senna tora</name>
    <dbReference type="NCBI Taxonomy" id="362788"/>
    <lineage>
        <taxon>Eukaryota</taxon>
        <taxon>Viridiplantae</taxon>
        <taxon>Streptophyta</taxon>
        <taxon>Embryophyta</taxon>
        <taxon>Tracheophyta</taxon>
        <taxon>Spermatophyta</taxon>
        <taxon>Magnoliopsida</taxon>
        <taxon>eudicotyledons</taxon>
        <taxon>Gunneridae</taxon>
        <taxon>Pentapetalae</taxon>
        <taxon>rosids</taxon>
        <taxon>fabids</taxon>
        <taxon>Fabales</taxon>
        <taxon>Fabaceae</taxon>
        <taxon>Caesalpinioideae</taxon>
        <taxon>Cassia clade</taxon>
        <taxon>Senna</taxon>
    </lineage>
</organism>